<dbReference type="EMBL" id="KV878340">
    <property type="protein sequence ID" value="OJJ47954.1"/>
    <property type="molecule type" value="Genomic_DNA"/>
</dbReference>
<feature type="compositionally biased region" description="Basic and acidic residues" evidence="1">
    <location>
        <begin position="210"/>
        <end position="223"/>
    </location>
</feature>
<reference evidence="3" key="1">
    <citation type="journal article" date="2017" name="Genome Biol.">
        <title>Comparative genomics reveals high biological diversity and specific adaptations in the industrially and medically important fungal genus Aspergillus.</title>
        <authorList>
            <person name="de Vries R.P."/>
            <person name="Riley R."/>
            <person name="Wiebenga A."/>
            <person name="Aguilar-Osorio G."/>
            <person name="Amillis S."/>
            <person name="Uchima C.A."/>
            <person name="Anderluh G."/>
            <person name="Asadollahi M."/>
            <person name="Askin M."/>
            <person name="Barry K."/>
            <person name="Battaglia E."/>
            <person name="Bayram O."/>
            <person name="Benocci T."/>
            <person name="Braus-Stromeyer S.A."/>
            <person name="Caldana C."/>
            <person name="Canovas D."/>
            <person name="Cerqueira G.C."/>
            <person name="Chen F."/>
            <person name="Chen W."/>
            <person name="Choi C."/>
            <person name="Clum A."/>
            <person name="Dos Santos R.A."/>
            <person name="Damasio A.R."/>
            <person name="Diallinas G."/>
            <person name="Emri T."/>
            <person name="Fekete E."/>
            <person name="Flipphi M."/>
            <person name="Freyberg S."/>
            <person name="Gallo A."/>
            <person name="Gournas C."/>
            <person name="Habgood R."/>
            <person name="Hainaut M."/>
            <person name="Harispe M.L."/>
            <person name="Henrissat B."/>
            <person name="Hilden K.S."/>
            <person name="Hope R."/>
            <person name="Hossain A."/>
            <person name="Karabika E."/>
            <person name="Karaffa L."/>
            <person name="Karanyi Z."/>
            <person name="Krasevec N."/>
            <person name="Kuo A."/>
            <person name="Kusch H."/>
            <person name="LaButti K."/>
            <person name="Lagendijk E.L."/>
            <person name="Lapidus A."/>
            <person name="Levasseur A."/>
            <person name="Lindquist E."/>
            <person name="Lipzen A."/>
            <person name="Logrieco A.F."/>
            <person name="MacCabe A."/>
            <person name="Maekelae M.R."/>
            <person name="Malavazi I."/>
            <person name="Melin P."/>
            <person name="Meyer V."/>
            <person name="Mielnichuk N."/>
            <person name="Miskei M."/>
            <person name="Molnar A.P."/>
            <person name="Mule G."/>
            <person name="Ngan C.Y."/>
            <person name="Orejas M."/>
            <person name="Orosz E."/>
            <person name="Ouedraogo J.P."/>
            <person name="Overkamp K.M."/>
            <person name="Park H.-S."/>
            <person name="Perrone G."/>
            <person name="Piumi F."/>
            <person name="Punt P.J."/>
            <person name="Ram A.F."/>
            <person name="Ramon A."/>
            <person name="Rauscher S."/>
            <person name="Record E."/>
            <person name="Riano-Pachon D.M."/>
            <person name="Robert V."/>
            <person name="Roehrig J."/>
            <person name="Ruller R."/>
            <person name="Salamov A."/>
            <person name="Salih N.S."/>
            <person name="Samson R.A."/>
            <person name="Sandor E."/>
            <person name="Sanguinetti M."/>
            <person name="Schuetze T."/>
            <person name="Sepcic K."/>
            <person name="Shelest E."/>
            <person name="Sherlock G."/>
            <person name="Sophianopoulou V."/>
            <person name="Squina F.M."/>
            <person name="Sun H."/>
            <person name="Susca A."/>
            <person name="Todd R.B."/>
            <person name="Tsang A."/>
            <person name="Unkles S.E."/>
            <person name="van de Wiele N."/>
            <person name="van Rossen-Uffink D."/>
            <person name="Oliveira J.V."/>
            <person name="Vesth T.C."/>
            <person name="Visser J."/>
            <person name="Yu J.-H."/>
            <person name="Zhou M."/>
            <person name="Andersen M.R."/>
            <person name="Archer D.B."/>
            <person name="Baker S.E."/>
            <person name="Benoit I."/>
            <person name="Brakhage A.A."/>
            <person name="Braus G.H."/>
            <person name="Fischer R."/>
            <person name="Frisvad J.C."/>
            <person name="Goldman G.H."/>
            <person name="Houbraken J."/>
            <person name="Oakley B."/>
            <person name="Pocsi I."/>
            <person name="Scazzocchio C."/>
            <person name="Seiboth B."/>
            <person name="vanKuyk P.A."/>
            <person name="Wortman J."/>
            <person name="Dyer P.S."/>
            <person name="Grigoriev I.V."/>
        </authorList>
    </citation>
    <scope>NUCLEOTIDE SEQUENCE [LARGE SCALE GENOMIC DNA]</scope>
    <source>
        <strain evidence="3">CBS 506.65</strain>
    </source>
</reference>
<dbReference type="AlphaFoldDB" id="A0A1L9SLM5"/>
<dbReference type="OrthoDB" id="3599883at2759"/>
<accession>A0A1L9SLM5</accession>
<dbReference type="RefSeq" id="XP_022582464.1">
    <property type="nucleotide sequence ID" value="XM_022727171.1"/>
</dbReference>
<sequence>MTQSHPYSHPAHRRALSASSHVFKSPALRSSHPAIHRNKGSSSISKLGPGLVGHSRSLDLTAATGDDVDDDTQSEMATSFLNFCAMCERQITVPDNSLLYCSESCRRKDSCKPLSASLPSMASSSFTITATTPPSSPPLSPRIIVAPMTPTRAPTGSIPAIRIPTDLHMVCSDPDPTEWKPVISIRPAAASSRASSEAWQFLSRFHGEHAPVKLPERRPDAAGHRSTASLSTLANGPAATTLPSLAHSPTTPTSSYSSSSSSDYMSYAPELIHRPLPPRHHSSNAVKGVELVVPHFDVASEDVVAFEVSNGGSLFPASSALWEEVPTKNGPVISVAPVYEVSEA</sequence>
<protein>
    <recommendedName>
        <fullName evidence="4">Life-span regulatory factor domain-containing protein</fullName>
    </recommendedName>
</protein>
<dbReference type="VEuPathDB" id="FungiDB:ASPZODRAFT_1815719"/>
<feature type="region of interest" description="Disordered" evidence="1">
    <location>
        <begin position="27"/>
        <end position="50"/>
    </location>
</feature>
<organism evidence="2 3">
    <name type="scientific">Penicilliopsis zonata CBS 506.65</name>
    <dbReference type="NCBI Taxonomy" id="1073090"/>
    <lineage>
        <taxon>Eukaryota</taxon>
        <taxon>Fungi</taxon>
        <taxon>Dikarya</taxon>
        <taxon>Ascomycota</taxon>
        <taxon>Pezizomycotina</taxon>
        <taxon>Eurotiomycetes</taxon>
        <taxon>Eurotiomycetidae</taxon>
        <taxon>Eurotiales</taxon>
        <taxon>Aspergillaceae</taxon>
        <taxon>Penicilliopsis</taxon>
    </lineage>
</organism>
<evidence type="ECO:0008006" key="4">
    <source>
        <dbReference type="Google" id="ProtNLM"/>
    </source>
</evidence>
<name>A0A1L9SLM5_9EURO</name>
<dbReference type="Proteomes" id="UP000184188">
    <property type="component" value="Unassembled WGS sequence"/>
</dbReference>
<dbReference type="Pfam" id="PF12855">
    <property type="entry name" value="Ecl1"/>
    <property type="match status" value="1"/>
</dbReference>
<gene>
    <name evidence="2" type="ORF">ASPZODRAFT_1815719</name>
</gene>
<feature type="compositionally biased region" description="Low complexity" evidence="1">
    <location>
        <begin position="248"/>
        <end position="261"/>
    </location>
</feature>
<feature type="region of interest" description="Disordered" evidence="1">
    <location>
        <begin position="210"/>
        <end position="261"/>
    </location>
</feature>
<proteinExistence type="predicted"/>
<evidence type="ECO:0000313" key="2">
    <source>
        <dbReference type="EMBL" id="OJJ47954.1"/>
    </source>
</evidence>
<evidence type="ECO:0000256" key="1">
    <source>
        <dbReference type="SAM" id="MobiDB-lite"/>
    </source>
</evidence>
<dbReference type="InterPro" id="IPR024368">
    <property type="entry name" value="Ecl1/2/3"/>
</dbReference>
<evidence type="ECO:0000313" key="3">
    <source>
        <dbReference type="Proteomes" id="UP000184188"/>
    </source>
</evidence>
<dbReference type="GeneID" id="34613635"/>
<keyword evidence="3" id="KW-1185">Reference proteome</keyword>